<evidence type="ECO:0000313" key="2">
    <source>
        <dbReference type="Proteomes" id="UP001297600"/>
    </source>
</evidence>
<organism evidence="1 2">
    <name type="scientific">Mesosutterella porci</name>
    <dbReference type="NCBI Taxonomy" id="2915351"/>
    <lineage>
        <taxon>Bacteria</taxon>
        <taxon>Pseudomonadati</taxon>
        <taxon>Pseudomonadota</taxon>
        <taxon>Betaproteobacteria</taxon>
        <taxon>Burkholderiales</taxon>
        <taxon>Sutterellaceae</taxon>
        <taxon>Mesosutterella</taxon>
    </lineage>
</organism>
<accession>A0ABS9MRV7</accession>
<evidence type="ECO:0000313" key="1">
    <source>
        <dbReference type="EMBL" id="MCG5031368.1"/>
    </source>
</evidence>
<protein>
    <submittedName>
        <fullName evidence="1">Uncharacterized protein</fullName>
    </submittedName>
</protein>
<sequence length="97" mass="10562">MKPILFKRPAGVLPEEELAAELVMKVFPDAGSAAMMLEVLQDFNSNRPRAQQAVLVRGEPACSGPEQRAKDPAPSLFLGMEIGCFCEDSVLKLTEND</sequence>
<dbReference type="RefSeq" id="WP_237979102.1">
    <property type="nucleotide sequence ID" value="NZ_JAKNCT010000009.1"/>
</dbReference>
<keyword evidence="2" id="KW-1185">Reference proteome</keyword>
<dbReference type="Proteomes" id="UP001297600">
    <property type="component" value="Unassembled WGS sequence"/>
</dbReference>
<name>A0ABS9MRV7_9BURK</name>
<reference evidence="1 2" key="1">
    <citation type="submission" date="2022-02" db="EMBL/GenBank/DDBJ databases">
        <title>Mesosutterella porci, a novel member of the family Sutterellaceae from pig feces.</title>
        <authorList>
            <person name="Wylensek D."/>
            <person name="Clavel T."/>
        </authorList>
    </citation>
    <scope>NUCLEOTIDE SEQUENCE [LARGE SCALE GENOMIC DNA]</scope>
    <source>
        <strain evidence="2">oilRF-744-wt-GAM-9</strain>
    </source>
</reference>
<gene>
    <name evidence="1" type="ORF">MAF45_07935</name>
</gene>
<proteinExistence type="predicted"/>
<comment type="caution">
    <text evidence="1">The sequence shown here is derived from an EMBL/GenBank/DDBJ whole genome shotgun (WGS) entry which is preliminary data.</text>
</comment>
<dbReference type="EMBL" id="JAKNCT010000009">
    <property type="protein sequence ID" value="MCG5031368.1"/>
    <property type="molecule type" value="Genomic_DNA"/>
</dbReference>